<comment type="caution">
    <text evidence="2">The sequence shown here is derived from an EMBL/GenBank/DDBJ whole genome shotgun (WGS) entry which is preliminary data.</text>
</comment>
<feature type="transmembrane region" description="Helical" evidence="1">
    <location>
        <begin position="62"/>
        <end position="80"/>
    </location>
</feature>
<evidence type="ECO:0000313" key="3">
    <source>
        <dbReference type="Proteomes" id="UP000195326"/>
    </source>
</evidence>
<dbReference type="STRING" id="501571.GCA_900143195_00542"/>
<dbReference type="Proteomes" id="UP000195326">
    <property type="component" value="Unassembled WGS sequence"/>
</dbReference>
<reference evidence="3" key="1">
    <citation type="submission" date="2017-04" db="EMBL/GenBank/DDBJ databases">
        <title>Function of individual gut microbiota members based on whole genome sequencing of pure cultures obtained from chicken caecum.</title>
        <authorList>
            <person name="Medvecky M."/>
            <person name="Cejkova D."/>
            <person name="Polansky O."/>
            <person name="Karasova D."/>
            <person name="Kubasova T."/>
            <person name="Cizek A."/>
            <person name="Rychlik I."/>
        </authorList>
    </citation>
    <scope>NUCLEOTIDE SEQUENCE [LARGE SCALE GENOMIC DNA]</scope>
    <source>
        <strain evidence="3">An179</strain>
    </source>
</reference>
<evidence type="ECO:0000256" key="1">
    <source>
        <dbReference type="SAM" id="Phobius"/>
    </source>
</evidence>
<dbReference type="AlphaFoldDB" id="A0A1Y4LIX3"/>
<name>A0A1Y4LIX3_9FIRM</name>
<evidence type="ECO:0000313" key="2">
    <source>
        <dbReference type="EMBL" id="OUP55820.1"/>
    </source>
</evidence>
<keyword evidence="1" id="KW-0812">Transmembrane</keyword>
<keyword evidence="1" id="KW-1133">Transmembrane helix</keyword>
<sequence>MTVDLKKIFIPNLPYLLFVYLFDKLCQAVRLAPGLDASEKFLHLSQGFTEAFSSGLPSLHPLDLLAGIAGAVIVRLAVYAKSKNTKKYRKGIEYGSARWSA</sequence>
<proteinExistence type="predicted"/>
<keyword evidence="1" id="KW-0472">Membrane</keyword>
<organism evidence="2 3">
    <name type="scientific">Butyricicoccus pullicaecorum</name>
    <dbReference type="NCBI Taxonomy" id="501571"/>
    <lineage>
        <taxon>Bacteria</taxon>
        <taxon>Bacillati</taxon>
        <taxon>Bacillota</taxon>
        <taxon>Clostridia</taxon>
        <taxon>Eubacteriales</taxon>
        <taxon>Butyricicoccaceae</taxon>
        <taxon>Butyricicoccus</taxon>
    </lineage>
</organism>
<dbReference type="EMBL" id="NFKL01000023">
    <property type="protein sequence ID" value="OUP55820.1"/>
    <property type="molecule type" value="Genomic_DNA"/>
</dbReference>
<gene>
    <name evidence="2" type="ORF">B5F15_13985</name>
</gene>
<accession>A0A1Y4LIX3</accession>
<protein>
    <submittedName>
        <fullName evidence="2">Conjugal transfer protein TraG</fullName>
    </submittedName>
</protein>